<evidence type="ECO:0000256" key="1">
    <source>
        <dbReference type="ARBA" id="ARBA00022603"/>
    </source>
</evidence>
<reference evidence="6 7" key="1">
    <citation type="submission" date="2024-02" db="EMBL/GenBank/DDBJ databases">
        <title>De novo assembly and annotation of 12 fungi associated with fruit tree decline syndrome in Ontario, Canada.</title>
        <authorList>
            <person name="Sulman M."/>
            <person name="Ellouze W."/>
            <person name="Ilyukhin E."/>
        </authorList>
    </citation>
    <scope>NUCLEOTIDE SEQUENCE [LARGE SCALE GENOMIC DNA]</scope>
    <source>
        <strain evidence="6 7">M97-236</strain>
    </source>
</reference>
<keyword evidence="3" id="KW-0949">S-adenosyl-L-methionine</keyword>
<evidence type="ECO:0000256" key="5">
    <source>
        <dbReference type="SAM" id="MobiDB-lite"/>
    </source>
</evidence>
<organism evidence="6 7">
    <name type="scientific">Nothophoma quercina</name>
    <dbReference type="NCBI Taxonomy" id="749835"/>
    <lineage>
        <taxon>Eukaryota</taxon>
        <taxon>Fungi</taxon>
        <taxon>Dikarya</taxon>
        <taxon>Ascomycota</taxon>
        <taxon>Pezizomycotina</taxon>
        <taxon>Dothideomycetes</taxon>
        <taxon>Pleosporomycetidae</taxon>
        <taxon>Pleosporales</taxon>
        <taxon>Pleosporineae</taxon>
        <taxon>Didymellaceae</taxon>
        <taxon>Nothophoma</taxon>
    </lineage>
</organism>
<dbReference type="InterPro" id="IPR002935">
    <property type="entry name" value="SAM_O-MeTrfase"/>
</dbReference>
<dbReference type="Gene3D" id="3.40.50.150">
    <property type="entry name" value="Vaccinia Virus protein VP39"/>
    <property type="match status" value="1"/>
</dbReference>
<comment type="similarity">
    <text evidence="4">Belongs to the class I-like SAM-binding methyltransferase superfamily. Cation-dependent O-methyltransferase family.</text>
</comment>
<dbReference type="EMBL" id="JAKIXB020000017">
    <property type="protein sequence ID" value="KAL1601009.1"/>
    <property type="molecule type" value="Genomic_DNA"/>
</dbReference>
<dbReference type="PANTHER" id="PTHR10509">
    <property type="entry name" value="O-METHYLTRANSFERASE-RELATED"/>
    <property type="match status" value="1"/>
</dbReference>
<feature type="region of interest" description="Disordered" evidence="5">
    <location>
        <begin position="1"/>
        <end position="21"/>
    </location>
</feature>
<gene>
    <name evidence="6" type="ORF">SLS59_005677</name>
</gene>
<accession>A0ABR3R996</accession>
<dbReference type="Proteomes" id="UP001521222">
    <property type="component" value="Unassembled WGS sequence"/>
</dbReference>
<evidence type="ECO:0000313" key="6">
    <source>
        <dbReference type="EMBL" id="KAL1601009.1"/>
    </source>
</evidence>
<evidence type="ECO:0000313" key="7">
    <source>
        <dbReference type="Proteomes" id="UP001521222"/>
    </source>
</evidence>
<evidence type="ECO:0000256" key="4">
    <source>
        <dbReference type="ARBA" id="ARBA00023453"/>
    </source>
</evidence>
<dbReference type="InterPro" id="IPR029063">
    <property type="entry name" value="SAM-dependent_MTases_sf"/>
</dbReference>
<comment type="caution">
    <text evidence="6">The sequence shown here is derived from an EMBL/GenBank/DDBJ whole genome shotgun (WGS) entry which is preliminary data.</text>
</comment>
<evidence type="ECO:0008006" key="8">
    <source>
        <dbReference type="Google" id="ProtNLM"/>
    </source>
</evidence>
<sequence length="248" mass="27079">MSGQGQSYVPGQPYKGQSYEKDPRWTAVDTYSLSHLHSSSRTTPPNDVLEHALANSEKQGLPDIAVSPSQGKFLQLQARLLKAKNVLEVGTLGGYSTIWLANASPDIKVISVEIDEHHAKVARSNIEHAGVADRVDVRLGPGVEVLPEIVKEVKEEKLGKFQLVFIDADKENNWSYVDTALELCEPGACIIVDNVVRKGQLAEDTDDPRIAGARRVVENVGKDNRLDGVVVQTVGDKNYDGFLIAAVR</sequence>
<evidence type="ECO:0000256" key="2">
    <source>
        <dbReference type="ARBA" id="ARBA00022679"/>
    </source>
</evidence>
<dbReference type="InterPro" id="IPR050362">
    <property type="entry name" value="Cation-dep_OMT"/>
</dbReference>
<evidence type="ECO:0000256" key="3">
    <source>
        <dbReference type="ARBA" id="ARBA00022691"/>
    </source>
</evidence>
<dbReference type="SUPFAM" id="SSF53335">
    <property type="entry name" value="S-adenosyl-L-methionine-dependent methyltransferases"/>
    <property type="match status" value="1"/>
</dbReference>
<dbReference type="PROSITE" id="PS51682">
    <property type="entry name" value="SAM_OMT_I"/>
    <property type="match status" value="1"/>
</dbReference>
<keyword evidence="7" id="KW-1185">Reference proteome</keyword>
<keyword evidence="1" id="KW-0489">Methyltransferase</keyword>
<dbReference type="CDD" id="cd02440">
    <property type="entry name" value="AdoMet_MTases"/>
    <property type="match status" value="1"/>
</dbReference>
<name>A0ABR3R996_9PLEO</name>
<proteinExistence type="inferred from homology"/>
<dbReference type="PANTHER" id="PTHR10509:SF14">
    <property type="entry name" value="CAFFEOYL-COA O-METHYLTRANSFERASE 3-RELATED"/>
    <property type="match status" value="1"/>
</dbReference>
<dbReference type="Pfam" id="PF01596">
    <property type="entry name" value="Methyltransf_3"/>
    <property type="match status" value="1"/>
</dbReference>
<keyword evidence="2" id="KW-0808">Transferase</keyword>
<protein>
    <recommendedName>
        <fullName evidence="8">O-methyltransferas-like protein family 3</fullName>
    </recommendedName>
</protein>